<accession>A0A9P5L5K8</accession>
<evidence type="ECO:0000313" key="1">
    <source>
        <dbReference type="EMBL" id="KAF7539846.1"/>
    </source>
</evidence>
<keyword evidence="2" id="KW-1185">Reference proteome</keyword>
<dbReference type="AlphaFoldDB" id="A0A9P5L5K8"/>
<evidence type="ECO:0000313" key="2">
    <source>
        <dbReference type="Proteomes" id="UP000722485"/>
    </source>
</evidence>
<gene>
    <name evidence="1" type="ORF">G7Z17_g12336</name>
</gene>
<protein>
    <submittedName>
        <fullName evidence="1">Uncharacterized protein</fullName>
    </submittedName>
</protein>
<organism evidence="1 2">
    <name type="scientific">Cylindrodendrum hubeiense</name>
    <dbReference type="NCBI Taxonomy" id="595255"/>
    <lineage>
        <taxon>Eukaryota</taxon>
        <taxon>Fungi</taxon>
        <taxon>Dikarya</taxon>
        <taxon>Ascomycota</taxon>
        <taxon>Pezizomycotina</taxon>
        <taxon>Sordariomycetes</taxon>
        <taxon>Hypocreomycetidae</taxon>
        <taxon>Hypocreales</taxon>
        <taxon>Nectriaceae</taxon>
        <taxon>Cylindrodendrum</taxon>
    </lineage>
</organism>
<comment type="caution">
    <text evidence="1">The sequence shown here is derived from an EMBL/GenBank/DDBJ whole genome shotgun (WGS) entry which is preliminary data.</text>
</comment>
<dbReference type="EMBL" id="JAANBB010000545">
    <property type="protein sequence ID" value="KAF7539846.1"/>
    <property type="molecule type" value="Genomic_DNA"/>
</dbReference>
<dbReference type="Proteomes" id="UP000722485">
    <property type="component" value="Unassembled WGS sequence"/>
</dbReference>
<proteinExistence type="predicted"/>
<name>A0A9P5L5K8_9HYPO</name>
<sequence length="79" mass="9011">MLERGPLPDETFEDVFKWADMGEADLTRSGQRPGPKPYAEIQFPHWGTKMQWVPAGCPMIIIRTDQMFAKAKTWGGDDK</sequence>
<reference evidence="1" key="1">
    <citation type="submission" date="2020-03" db="EMBL/GenBank/DDBJ databases">
        <title>Draft Genome Sequence of Cylindrodendrum hubeiense.</title>
        <authorList>
            <person name="Buettner E."/>
            <person name="Kellner H."/>
        </authorList>
    </citation>
    <scope>NUCLEOTIDE SEQUENCE</scope>
    <source>
        <strain evidence="1">IHI 201604</strain>
    </source>
</reference>